<evidence type="ECO:0000313" key="1">
    <source>
        <dbReference type="EMBL" id="ELT96107.1"/>
    </source>
</evidence>
<dbReference type="EnsemblMetazoa" id="CapteT195083">
    <property type="protein sequence ID" value="CapteP195083"/>
    <property type="gene ID" value="CapteG195083"/>
</dbReference>
<gene>
    <name evidence="1" type="ORF">CAPTEDRAFT_195083</name>
</gene>
<name>R7TRA2_CAPTE</name>
<accession>R7TRA2</accession>
<reference evidence="3" key="1">
    <citation type="submission" date="2012-12" db="EMBL/GenBank/DDBJ databases">
        <authorList>
            <person name="Hellsten U."/>
            <person name="Grimwood J."/>
            <person name="Chapman J.A."/>
            <person name="Shapiro H."/>
            <person name="Aerts A."/>
            <person name="Otillar R.P."/>
            <person name="Terry A.Y."/>
            <person name="Boore J.L."/>
            <person name="Simakov O."/>
            <person name="Marletaz F."/>
            <person name="Cho S.-J."/>
            <person name="Edsinger-Gonzales E."/>
            <person name="Havlak P."/>
            <person name="Kuo D.-H."/>
            <person name="Larsson T."/>
            <person name="Lv J."/>
            <person name="Arendt D."/>
            <person name="Savage R."/>
            <person name="Osoegawa K."/>
            <person name="de Jong P."/>
            <person name="Lindberg D.R."/>
            <person name="Seaver E.C."/>
            <person name="Weisblat D.A."/>
            <person name="Putnam N.H."/>
            <person name="Grigoriev I.V."/>
            <person name="Rokhsar D.S."/>
        </authorList>
    </citation>
    <scope>NUCLEOTIDE SEQUENCE</scope>
    <source>
        <strain evidence="3">I ESC-2004</strain>
    </source>
</reference>
<reference evidence="2" key="3">
    <citation type="submission" date="2015-06" db="UniProtKB">
        <authorList>
            <consortium name="EnsemblMetazoa"/>
        </authorList>
    </citation>
    <scope>IDENTIFICATION</scope>
</reference>
<dbReference type="Proteomes" id="UP000014760">
    <property type="component" value="Unassembled WGS sequence"/>
</dbReference>
<dbReference type="EMBL" id="AMQN01011516">
    <property type="status" value="NOT_ANNOTATED_CDS"/>
    <property type="molecule type" value="Genomic_DNA"/>
</dbReference>
<dbReference type="AlphaFoldDB" id="R7TRA2"/>
<dbReference type="InterPro" id="IPR032675">
    <property type="entry name" value="LRR_dom_sf"/>
</dbReference>
<proteinExistence type="predicted"/>
<evidence type="ECO:0000313" key="2">
    <source>
        <dbReference type="EnsemblMetazoa" id="CapteP195083"/>
    </source>
</evidence>
<evidence type="ECO:0000313" key="3">
    <source>
        <dbReference type="Proteomes" id="UP000014760"/>
    </source>
</evidence>
<dbReference type="SUPFAM" id="SSF52058">
    <property type="entry name" value="L domain-like"/>
    <property type="match status" value="1"/>
</dbReference>
<reference evidence="1 3" key="2">
    <citation type="journal article" date="2013" name="Nature">
        <title>Insights into bilaterian evolution from three spiralian genomes.</title>
        <authorList>
            <person name="Simakov O."/>
            <person name="Marletaz F."/>
            <person name="Cho S.J."/>
            <person name="Edsinger-Gonzales E."/>
            <person name="Havlak P."/>
            <person name="Hellsten U."/>
            <person name="Kuo D.H."/>
            <person name="Larsson T."/>
            <person name="Lv J."/>
            <person name="Arendt D."/>
            <person name="Savage R."/>
            <person name="Osoegawa K."/>
            <person name="de Jong P."/>
            <person name="Grimwood J."/>
            <person name="Chapman J.A."/>
            <person name="Shapiro H."/>
            <person name="Aerts A."/>
            <person name="Otillar R.P."/>
            <person name="Terry A.Y."/>
            <person name="Boore J.L."/>
            <person name="Grigoriev I.V."/>
            <person name="Lindberg D.R."/>
            <person name="Seaver E.C."/>
            <person name="Weisblat D.A."/>
            <person name="Putnam N.H."/>
            <person name="Rokhsar D.S."/>
        </authorList>
    </citation>
    <scope>NUCLEOTIDE SEQUENCE</scope>
    <source>
        <strain evidence="1 3">I ESC-2004</strain>
    </source>
</reference>
<dbReference type="EMBL" id="KB308911">
    <property type="protein sequence ID" value="ELT96107.1"/>
    <property type="molecule type" value="Genomic_DNA"/>
</dbReference>
<protein>
    <submittedName>
        <fullName evidence="1 2">Uncharacterized protein</fullName>
    </submittedName>
</protein>
<keyword evidence="3" id="KW-1185">Reference proteome</keyword>
<dbReference type="HOGENOM" id="CLU_1972581_0_0_1"/>
<organism evidence="1">
    <name type="scientific">Capitella teleta</name>
    <name type="common">Polychaete worm</name>
    <dbReference type="NCBI Taxonomy" id="283909"/>
    <lineage>
        <taxon>Eukaryota</taxon>
        <taxon>Metazoa</taxon>
        <taxon>Spiralia</taxon>
        <taxon>Lophotrochozoa</taxon>
        <taxon>Annelida</taxon>
        <taxon>Polychaeta</taxon>
        <taxon>Sedentaria</taxon>
        <taxon>Scolecida</taxon>
        <taxon>Capitellidae</taxon>
        <taxon>Capitella</taxon>
    </lineage>
</organism>
<dbReference type="Gene3D" id="3.80.10.10">
    <property type="entry name" value="Ribonuclease Inhibitor"/>
    <property type="match status" value="1"/>
</dbReference>
<sequence length="127" mass="14742">MPILDLEEQQDISDTLQELKLFDNKIRVIKSEHLSGMHRLHRLYVAKNDLYKVSDIHAILPALTLFNFVKMKFSCCQRVMGLKDFDPFVLEINSAPCNYPAYLKGLDWWSITRTDLDIPCQGNDPKT</sequence>